<feature type="compositionally biased region" description="Basic and acidic residues" evidence="6">
    <location>
        <begin position="969"/>
        <end position="984"/>
    </location>
</feature>
<dbReference type="GO" id="GO:0031509">
    <property type="term" value="P:subtelomeric heterochromatin formation"/>
    <property type="evidence" value="ECO:0007669"/>
    <property type="project" value="TreeGrafter"/>
</dbReference>
<dbReference type="PROSITE" id="PS51136">
    <property type="entry name" value="WAC"/>
    <property type="match status" value="1"/>
</dbReference>
<dbReference type="eggNOG" id="KOG1245">
    <property type="taxonomic scope" value="Eukaryota"/>
</dbReference>
<dbReference type="InterPro" id="IPR018501">
    <property type="entry name" value="DDT_dom"/>
</dbReference>
<sequence length="1282" mass="148444">MVLYKRKQVKIIPPGELPEDLSTQVWFIPETKEWFLQYNDYIRRMDYLKTRNFVCEITGNSCLTFFEALRSEEDEIKEVEKNFPEALREHILRFLQFNRISRLDLLVDKVYQVFKNDYFPGENIYLRGIDNKEPSVKQRGTIREKVQYGQDQPTKYLVVRANDNQQAIVTGHNISRDRNHFTKWLIKTFIKMTMSRSYKVGAPWVVKSKYAKKYNIPITYPEDLKQFAETTPTGDIVFIQPKKKRGPQPKATPSTSEEGKPKKVSVKKERHLTPLAPAPPHNMTTFNNSFPAHNIQFQTTVFPSTPTGVATSSSSIAAGAASASASTPGPSTPTVPFKKKFPTHHIPESITKEYEEEESKGTPSLGLSQFQPTKKNIVEDLSLRFDLQNSKPLPKILTLPPNAETWNQQMIENQDDDEEIKRLSKYGLSAISEALQSWIFINVYHTVLNIDTFTFDDFVYAMGWNYHQFQEDGRCELLDEIWCAMLGAIVSNNKNNTKNVKNDRDIEGLAVEIPIDPKDQEDEDEDDDEEEEEEEDHEKEKNGTDEDDRGSESEKEEKPLEIDGSSSEPEENGKDTEPSKAKIEEVEDEEEVEEEEEEEPATHNAYECMNSRGTSWDERLRKRNFKDGNWQCILLGVLSLVEHVPHYKPIIEKIYHILAPKDKATTALAVRNQFYEHLDINLKFQALNILVDLISSSNLVRNHIDDCLESSTVLRRNRLDNLKEQKSFLEIAQKSQSYINATLPSLLEGVPDVPVDTFKRPLDYTNLEMTEYETKCAEKDEEFKKNCESRKEALTKLSELKEAKREIEQKLSELDCQRVKLLGKDRFYNRYWWFENNGLPNLHSGSNGDDDDDDENEAEKKEEDAEDQNENNDDNEDGVRDETYLMGRLWVQGPSNNDSIVHFKSDLEKNQKFSVLVDEIRQAHDDPELFEIEKIGDENVKVKSLSFKKIPQELKSLLASEFSVSVKDTEIYTIKEDQDEKVKDEDEEMKDEDERVKDDEIKDEEMKDEQVKDEQVKDEQVKDEQVKDEQVKDEQVKEEQDKEEQDKEEQDKEVKDEKEDKVIDNEGLLVVPLDKITNLQRKCIEELPDPILTGQTWRYYDNPDDITKLLSWLNPWGKRESILRKELTIVKEAIVSSMEARKKALWIDSTPPEELELTDDIQKLQDKLEADKVKKESNSPEGDNPEEDQDETVGAGAKRTRRSVGARKRQKVATVADALEFGEPDDIDRMISELQETLTEKKEEREINRVVEWVNSRALELFEKSLYDGGDKPKVKSKSKKK</sequence>
<feature type="compositionally biased region" description="Basic and acidic residues" evidence="6">
    <location>
        <begin position="538"/>
        <end position="561"/>
    </location>
</feature>
<dbReference type="PANTHER" id="PTHR32075">
    <property type="entry name" value="ISWI CHROMATIN-REMODELING COMPLEX SUBUNIT YPL216W-RELATED"/>
    <property type="match status" value="1"/>
</dbReference>
<evidence type="ECO:0000256" key="4">
    <source>
        <dbReference type="PROSITE-ProRule" id="PRU00475"/>
    </source>
</evidence>
<name>M3JDF2_CANMX</name>
<evidence type="ECO:0000313" key="9">
    <source>
        <dbReference type="Proteomes" id="UP000011777"/>
    </source>
</evidence>
<protein>
    <recommendedName>
        <fullName evidence="7">WAC domain-containing protein</fullName>
    </recommendedName>
</protein>
<dbReference type="HOGENOM" id="CLU_002631_1_1_1"/>
<proteinExistence type="predicted"/>
<dbReference type="GO" id="GO:0000781">
    <property type="term" value="C:chromosome, telomeric region"/>
    <property type="evidence" value="ECO:0007669"/>
    <property type="project" value="GOC"/>
</dbReference>
<feature type="non-terminal residue" evidence="8">
    <location>
        <position position="1"/>
    </location>
</feature>
<feature type="compositionally biased region" description="Acidic residues" evidence="6">
    <location>
        <begin position="585"/>
        <end position="599"/>
    </location>
</feature>
<keyword evidence="2 5" id="KW-0175">Coiled coil</keyword>
<dbReference type="OrthoDB" id="332390at2759"/>
<evidence type="ECO:0000256" key="5">
    <source>
        <dbReference type="SAM" id="Coils"/>
    </source>
</evidence>
<feature type="compositionally biased region" description="Basic and acidic residues" evidence="6">
    <location>
        <begin position="571"/>
        <end position="584"/>
    </location>
</feature>
<dbReference type="Pfam" id="PF02791">
    <property type="entry name" value="DDT"/>
    <property type="match status" value="1"/>
</dbReference>
<feature type="compositionally biased region" description="Acidic residues" evidence="6">
    <location>
        <begin position="848"/>
        <end position="857"/>
    </location>
</feature>
<feature type="region of interest" description="Disordered" evidence="6">
    <location>
        <begin position="842"/>
        <end position="879"/>
    </location>
</feature>
<feature type="compositionally biased region" description="Basic and acidic residues" evidence="6">
    <location>
        <begin position="992"/>
        <end position="1040"/>
    </location>
</feature>
<evidence type="ECO:0000256" key="6">
    <source>
        <dbReference type="SAM" id="MobiDB-lite"/>
    </source>
</evidence>
<reference evidence="8 9" key="1">
    <citation type="submission" date="2013-02" db="EMBL/GenBank/DDBJ databases">
        <title>Genome sequence of Candida maltosa Xu316, a potential industrial strain for xylitol and ethanol production.</title>
        <authorList>
            <person name="Yu J."/>
            <person name="Wang Q."/>
            <person name="Geng X."/>
            <person name="Bao W."/>
            <person name="He P."/>
            <person name="Cai J."/>
        </authorList>
    </citation>
    <scope>NUCLEOTIDE SEQUENCE [LARGE SCALE GENOMIC DNA]</scope>
    <source>
        <strain evidence="9">Xu316</strain>
    </source>
</reference>
<feature type="compositionally biased region" description="Basic and acidic residues" evidence="6">
    <location>
        <begin position="1049"/>
        <end position="1060"/>
    </location>
</feature>
<evidence type="ECO:0000256" key="2">
    <source>
        <dbReference type="ARBA" id="ARBA00023054"/>
    </source>
</evidence>
<feature type="region of interest" description="Disordered" evidence="6">
    <location>
        <begin position="240"/>
        <end position="268"/>
    </location>
</feature>
<feature type="compositionally biased region" description="Low complexity" evidence="6">
    <location>
        <begin position="321"/>
        <end position="334"/>
    </location>
</feature>
<feature type="region of interest" description="Disordered" evidence="6">
    <location>
        <begin position="494"/>
        <end position="609"/>
    </location>
</feature>
<dbReference type="InterPro" id="IPR028942">
    <property type="entry name" value="WHIM1_dom"/>
</dbReference>
<feature type="region of interest" description="Disordered" evidence="6">
    <location>
        <begin position="321"/>
        <end position="341"/>
    </location>
</feature>
<comment type="subcellular location">
    <subcellularLocation>
        <location evidence="1 4">Nucleus</location>
    </subcellularLocation>
</comment>
<accession>M3JDF2</accession>
<feature type="coiled-coil region" evidence="5">
    <location>
        <begin position="790"/>
        <end position="820"/>
    </location>
</feature>
<evidence type="ECO:0000256" key="1">
    <source>
        <dbReference type="ARBA" id="ARBA00004123"/>
    </source>
</evidence>
<evidence type="ECO:0000256" key="3">
    <source>
        <dbReference type="ARBA" id="ARBA00023242"/>
    </source>
</evidence>
<dbReference type="PANTHER" id="PTHR32075:SF6">
    <property type="entry name" value="ISWI CHROMATIN-REMODELING COMPLEX SUBUNIT YPL216W-RELATED"/>
    <property type="match status" value="1"/>
</dbReference>
<dbReference type="Proteomes" id="UP000011777">
    <property type="component" value="Unassembled WGS sequence"/>
</dbReference>
<feature type="compositionally biased region" description="Acidic residues" evidence="6">
    <location>
        <begin position="519"/>
        <end position="537"/>
    </location>
</feature>
<dbReference type="OMA" id="FPTHHIP"/>
<dbReference type="STRING" id="1245528.M3JDF2"/>
<keyword evidence="3 4" id="KW-0539">Nucleus</keyword>
<keyword evidence="9" id="KW-1185">Reference proteome</keyword>
<gene>
    <name evidence="8" type="ORF">G210_4767</name>
</gene>
<evidence type="ECO:0000313" key="8">
    <source>
        <dbReference type="EMBL" id="EMG50203.1"/>
    </source>
</evidence>
<feature type="region of interest" description="Disordered" evidence="6">
    <location>
        <begin position="969"/>
        <end position="1060"/>
    </location>
</feature>
<comment type="caution">
    <text evidence="8">The sequence shown here is derived from an EMBL/GenBank/DDBJ whole genome shotgun (WGS) entry which is preliminary data.</text>
</comment>
<feature type="domain" description="WAC" evidence="7">
    <location>
        <begin position="23"/>
        <end position="132"/>
    </location>
</feature>
<dbReference type="InterPro" id="IPR013136">
    <property type="entry name" value="WSTF_Acf1_Cbp146"/>
</dbReference>
<organism evidence="8 9">
    <name type="scientific">Candida maltosa (strain Xu316)</name>
    <name type="common">Yeast</name>
    <dbReference type="NCBI Taxonomy" id="1245528"/>
    <lineage>
        <taxon>Eukaryota</taxon>
        <taxon>Fungi</taxon>
        <taxon>Dikarya</taxon>
        <taxon>Ascomycota</taxon>
        <taxon>Saccharomycotina</taxon>
        <taxon>Pichiomycetes</taxon>
        <taxon>Debaryomycetaceae</taxon>
        <taxon>Candida/Lodderomyces clade</taxon>
        <taxon>Candida</taxon>
    </lineage>
</organism>
<dbReference type="Pfam" id="PF10537">
    <property type="entry name" value="WAC_Acf1_DNA_bd"/>
    <property type="match status" value="1"/>
</dbReference>
<dbReference type="GO" id="GO:0000785">
    <property type="term" value="C:chromatin"/>
    <property type="evidence" value="ECO:0007669"/>
    <property type="project" value="UniProtKB-ARBA"/>
</dbReference>
<feature type="region of interest" description="Disordered" evidence="6">
    <location>
        <begin position="1170"/>
        <end position="1210"/>
    </location>
</feature>
<dbReference type="Pfam" id="PF15613">
    <property type="entry name" value="WSD"/>
    <property type="match status" value="1"/>
</dbReference>
<dbReference type="GO" id="GO:0005634">
    <property type="term" value="C:nucleus"/>
    <property type="evidence" value="ECO:0007669"/>
    <property type="project" value="UniProtKB-SubCell"/>
</dbReference>
<dbReference type="Pfam" id="PF15612">
    <property type="entry name" value="WHIM1"/>
    <property type="match status" value="1"/>
</dbReference>
<dbReference type="InterPro" id="IPR028941">
    <property type="entry name" value="WHIM2_dom"/>
</dbReference>
<evidence type="ECO:0000259" key="7">
    <source>
        <dbReference type="PROSITE" id="PS51136"/>
    </source>
</evidence>
<feature type="compositionally biased region" description="Acidic residues" evidence="6">
    <location>
        <begin position="864"/>
        <end position="876"/>
    </location>
</feature>
<dbReference type="EMBL" id="AOGT01000343">
    <property type="protein sequence ID" value="EMG50203.1"/>
    <property type="molecule type" value="Genomic_DNA"/>
</dbReference>
<feature type="compositionally biased region" description="Basic residues" evidence="6">
    <location>
        <begin position="1198"/>
        <end position="1210"/>
    </location>
</feature>